<dbReference type="AlphaFoldDB" id="A0A2G5BAC6"/>
<dbReference type="SMART" id="SM00382">
    <property type="entry name" value="AAA"/>
    <property type="match status" value="2"/>
</dbReference>
<evidence type="ECO:0000256" key="3">
    <source>
        <dbReference type="ARBA" id="ARBA00022692"/>
    </source>
</evidence>
<organism evidence="10 11">
    <name type="scientific">Coemansia reversa (strain ATCC 12441 / NRRL 1564)</name>
    <dbReference type="NCBI Taxonomy" id="763665"/>
    <lineage>
        <taxon>Eukaryota</taxon>
        <taxon>Fungi</taxon>
        <taxon>Fungi incertae sedis</taxon>
        <taxon>Zoopagomycota</taxon>
        <taxon>Kickxellomycotina</taxon>
        <taxon>Kickxellomycetes</taxon>
        <taxon>Kickxellales</taxon>
        <taxon>Kickxellaceae</taxon>
        <taxon>Coemansia</taxon>
    </lineage>
</organism>
<evidence type="ECO:0000313" key="10">
    <source>
        <dbReference type="EMBL" id="PIA15942.1"/>
    </source>
</evidence>
<dbReference type="GO" id="GO:0016887">
    <property type="term" value="F:ATP hydrolysis activity"/>
    <property type="evidence" value="ECO:0007669"/>
    <property type="project" value="InterPro"/>
</dbReference>
<sequence>SVSVNSCSFTWTKKAKEPVLKDISLNASSGELVAVVGKTGSGKSSLLLSICSELEMVEGEGLVAGSIGYLEQSPWIMNDTLRANIIFGREFDREFFNKVVDACAFAEDISQWPQGDLTVIGERGVNISGGQRARLALARTIYSRADIYVLDDPLSAVDAHVKKHILDNVLLGSGLIADKLRIVSTNDKILPLYAHQIVSLEDCTATVKIQKPQIYRTGPVSDFISNKSLSENNSSESTSVTAGDNKPNADDTKTESTEDSDKESEKPKEREWSYSENALYVLRLCGLPVLLVIVLSGLADPVKEFVFKRTELSMLQEDFANGGFNRKSALARLRIRMIGNVLSYLIYSAEKTIKDYTSKNYIVHNVQRMFLESLIYAPMSFYDSTTRQHVSSAFNNGARVMSTEIPMFLMRELNNVVRIALSIYQVGYNVPHLMVIVPLIAWVTSKRNVLIDPTKDMIKRIQRETGVDRSRTSDIIADGKRMIRLFGAETHFMNKIIADIDESNRLEQPTKGLQSLSNAIYSFIDTIGDMFMTFLMLFQTQYMGSKMTSEEYETYKQLLRSLVSNTTAIVNFPSKLRSFSDNINMYRRFTNIEPEAPYTIEETCPSPEWPQHGHIDFRNFSLRYREDLDLALNNINLTIKPGEKLGIVGRTGAGKSSLVKALFRLAHKGTTGSIIIDGQDIASLGVGDLRPRLGIIPQESTMFPGTYKKNLDPLREFTSEDIWAALLKCDPKSVKMSTPKYGLNKSAMDSSKSFSNGQQQLFSLCRILLRKRRIIVLDEATADVDLETDQSMQRLIRKEFSDSTIITIAHRLDTVMHSDRIIVMDKGQIVEIGPPQELIEKGGRFAELVR</sequence>
<keyword evidence="4" id="KW-0547">Nucleotide-binding</keyword>
<evidence type="ECO:0000256" key="5">
    <source>
        <dbReference type="ARBA" id="ARBA00022840"/>
    </source>
</evidence>
<dbReference type="PROSITE" id="PS00211">
    <property type="entry name" value="ABC_TRANSPORTER_1"/>
    <property type="match status" value="1"/>
</dbReference>
<dbReference type="GO" id="GO:0016020">
    <property type="term" value="C:membrane"/>
    <property type="evidence" value="ECO:0007669"/>
    <property type="project" value="UniProtKB-SubCell"/>
</dbReference>
<comment type="subcellular location">
    <subcellularLocation>
        <location evidence="1">Membrane</location>
        <topology evidence="1">Multi-pass membrane protein</topology>
    </subcellularLocation>
</comment>
<keyword evidence="3" id="KW-0812">Transmembrane</keyword>
<feature type="non-terminal residue" evidence="10">
    <location>
        <position position="850"/>
    </location>
</feature>
<dbReference type="FunFam" id="3.40.50.300:FF:000838">
    <property type="entry name" value="ABC multidrug transporter (Eurofung)"/>
    <property type="match status" value="1"/>
</dbReference>
<dbReference type="InterPro" id="IPR036640">
    <property type="entry name" value="ABC1_TM_sf"/>
</dbReference>
<dbReference type="CDD" id="cd03250">
    <property type="entry name" value="ABCC_MRP_domain1"/>
    <property type="match status" value="1"/>
</dbReference>
<evidence type="ECO:0000256" key="7">
    <source>
        <dbReference type="ARBA" id="ARBA00023136"/>
    </source>
</evidence>
<dbReference type="InterPro" id="IPR050173">
    <property type="entry name" value="ABC_transporter_C-like"/>
</dbReference>
<dbReference type="InterPro" id="IPR003439">
    <property type="entry name" value="ABC_transporter-like_ATP-bd"/>
</dbReference>
<dbReference type="GO" id="GO:0005524">
    <property type="term" value="F:ATP binding"/>
    <property type="evidence" value="ECO:0007669"/>
    <property type="project" value="UniProtKB-KW"/>
</dbReference>
<dbReference type="EMBL" id="KZ303503">
    <property type="protein sequence ID" value="PIA15942.1"/>
    <property type="molecule type" value="Genomic_DNA"/>
</dbReference>
<feature type="compositionally biased region" description="Basic and acidic residues" evidence="8">
    <location>
        <begin position="247"/>
        <end position="256"/>
    </location>
</feature>
<evidence type="ECO:0000256" key="8">
    <source>
        <dbReference type="SAM" id="MobiDB-lite"/>
    </source>
</evidence>
<proteinExistence type="predicted"/>
<reference evidence="10 11" key="1">
    <citation type="journal article" date="2015" name="Genome Biol. Evol.">
        <title>Phylogenomic analyses indicate that early fungi evolved digesting cell walls of algal ancestors of land plants.</title>
        <authorList>
            <person name="Chang Y."/>
            <person name="Wang S."/>
            <person name="Sekimoto S."/>
            <person name="Aerts A.L."/>
            <person name="Choi C."/>
            <person name="Clum A."/>
            <person name="LaButti K.M."/>
            <person name="Lindquist E.A."/>
            <person name="Yee Ngan C."/>
            <person name="Ohm R.A."/>
            <person name="Salamov A.A."/>
            <person name="Grigoriev I.V."/>
            <person name="Spatafora J.W."/>
            <person name="Berbee M.L."/>
        </authorList>
    </citation>
    <scope>NUCLEOTIDE SEQUENCE [LARGE SCALE GENOMIC DNA]</scope>
    <source>
        <strain evidence="10 11">NRRL 1564</strain>
    </source>
</reference>
<keyword evidence="10" id="KW-0378">Hydrolase</keyword>
<dbReference type="Pfam" id="PF00005">
    <property type="entry name" value="ABC_tran"/>
    <property type="match status" value="2"/>
</dbReference>
<dbReference type="InterPro" id="IPR003593">
    <property type="entry name" value="AAA+_ATPase"/>
</dbReference>
<feature type="non-terminal residue" evidence="10">
    <location>
        <position position="1"/>
    </location>
</feature>
<name>A0A2G5BAC6_COERN</name>
<dbReference type="Proteomes" id="UP000242474">
    <property type="component" value="Unassembled WGS sequence"/>
</dbReference>
<dbReference type="InterPro" id="IPR027417">
    <property type="entry name" value="P-loop_NTPase"/>
</dbReference>
<accession>A0A2G5BAC6</accession>
<dbReference type="FunFam" id="3.40.50.300:FF:000997">
    <property type="entry name" value="Multidrug resistance-associated protein 1"/>
    <property type="match status" value="1"/>
</dbReference>
<evidence type="ECO:0000313" key="11">
    <source>
        <dbReference type="Proteomes" id="UP000242474"/>
    </source>
</evidence>
<evidence type="ECO:0000256" key="6">
    <source>
        <dbReference type="ARBA" id="ARBA00022989"/>
    </source>
</evidence>
<dbReference type="GO" id="GO:0042626">
    <property type="term" value="F:ATPase-coupled transmembrane transporter activity"/>
    <property type="evidence" value="ECO:0007669"/>
    <property type="project" value="TreeGrafter"/>
</dbReference>
<dbReference type="InterPro" id="IPR017871">
    <property type="entry name" value="ABC_transporter-like_CS"/>
</dbReference>
<keyword evidence="5" id="KW-0067">ATP-binding</keyword>
<feature type="region of interest" description="Disordered" evidence="8">
    <location>
        <begin position="226"/>
        <end position="269"/>
    </location>
</feature>
<dbReference type="STRING" id="763665.A0A2G5BAC6"/>
<dbReference type="PANTHER" id="PTHR24223">
    <property type="entry name" value="ATP-BINDING CASSETTE SUB-FAMILY C"/>
    <property type="match status" value="1"/>
</dbReference>
<feature type="domain" description="ABC transporter" evidence="9">
    <location>
        <begin position="2"/>
        <end position="227"/>
    </location>
</feature>
<keyword evidence="6" id="KW-1133">Transmembrane helix</keyword>
<keyword evidence="7" id="KW-0472">Membrane</keyword>
<evidence type="ECO:0000256" key="1">
    <source>
        <dbReference type="ARBA" id="ARBA00004141"/>
    </source>
</evidence>
<keyword evidence="11" id="KW-1185">Reference proteome</keyword>
<feature type="domain" description="ABC transporter" evidence="9">
    <location>
        <begin position="615"/>
        <end position="848"/>
    </location>
</feature>
<dbReference type="CDD" id="cd03244">
    <property type="entry name" value="ABCC_MRP_domain2"/>
    <property type="match status" value="1"/>
</dbReference>
<evidence type="ECO:0000256" key="2">
    <source>
        <dbReference type="ARBA" id="ARBA00022448"/>
    </source>
</evidence>
<gene>
    <name evidence="10" type="ORF">COEREDRAFT_25721</name>
</gene>
<dbReference type="OrthoDB" id="6500128at2759"/>
<feature type="compositionally biased region" description="Low complexity" evidence="8">
    <location>
        <begin position="226"/>
        <end position="239"/>
    </location>
</feature>
<keyword evidence="2" id="KW-0813">Transport</keyword>
<dbReference type="SUPFAM" id="SSF52540">
    <property type="entry name" value="P-loop containing nucleoside triphosphate hydrolases"/>
    <property type="match status" value="2"/>
</dbReference>
<evidence type="ECO:0000256" key="4">
    <source>
        <dbReference type="ARBA" id="ARBA00022741"/>
    </source>
</evidence>
<evidence type="ECO:0000259" key="9">
    <source>
        <dbReference type="PROSITE" id="PS50893"/>
    </source>
</evidence>
<dbReference type="SUPFAM" id="SSF90123">
    <property type="entry name" value="ABC transporter transmembrane region"/>
    <property type="match status" value="1"/>
</dbReference>
<dbReference type="Gene3D" id="1.20.1560.10">
    <property type="entry name" value="ABC transporter type 1, transmembrane domain"/>
    <property type="match status" value="1"/>
</dbReference>
<dbReference type="Gene3D" id="3.40.50.300">
    <property type="entry name" value="P-loop containing nucleotide triphosphate hydrolases"/>
    <property type="match status" value="2"/>
</dbReference>
<dbReference type="PROSITE" id="PS50893">
    <property type="entry name" value="ABC_TRANSPORTER_2"/>
    <property type="match status" value="2"/>
</dbReference>
<protein>
    <submittedName>
        <fullName evidence="10">P-loop containing nucleoside triphosphate hydrolase protein</fullName>
    </submittedName>
</protein>